<dbReference type="RefSeq" id="XP_020047663.1">
    <property type="nucleotide sequence ID" value="XM_020193040.1"/>
</dbReference>
<sequence>MPKISQDLLTEQFLDTYPFLVDRKFWISVFMIAIIIPLSFLRSLDSLKYSSMVALLSIAYLAILVLLHFFRNDLDGSLKGDISIIKPKGFTSTLSSFPIVVFAYTCHQNMFSIINELPSKKMSIITRIIAISIGIAMLLYISVGLTGYLTFGDLVSGNIIVMYPKSISTTFGRFAIVILVMLSYPLQCHPCRMSTNHILHYIQTRKIEYNSLTRSTSFASSVFSKFNQKFRTYSTFSFNGNNTNNNTGTANNIPGSLATYRETLLSQRHQPFYNPMNESAVSDDASSQFTDNSSGIFIRAGSHSHLIYNNFTANYNSINPSGNGNDNDTASNIAAPSIHSLNPPQNNVTISLPTRKFVIITTSILIVSFIISISVTSLEKVLAFVGSTGSTTISFILPGIFGFKLIGNKQFLNTTDNDINQNIIINDKQSKKDQIIKYAALFLSIWGIIVMIVCLTSLIFLKK</sequence>
<evidence type="ECO:0000256" key="3">
    <source>
        <dbReference type="ARBA" id="ARBA00022448"/>
    </source>
</evidence>
<keyword evidence="4" id="KW-0926">Vacuole</keyword>
<reference evidence="12" key="1">
    <citation type="submission" date="2016-05" db="EMBL/GenBank/DDBJ databases">
        <title>Comparative genomics of biotechnologically important yeasts.</title>
        <authorList>
            <consortium name="DOE Joint Genome Institute"/>
            <person name="Riley R."/>
            <person name="Haridas S."/>
            <person name="Wolfe K.H."/>
            <person name="Lopes M.R."/>
            <person name="Hittinger C.T."/>
            <person name="Goker M."/>
            <person name="Salamov A."/>
            <person name="Wisecaver J."/>
            <person name="Long T.M."/>
            <person name="Aerts A.L."/>
            <person name="Barry K."/>
            <person name="Choi C."/>
            <person name="Clum A."/>
            <person name="Coughlan A.Y."/>
            <person name="Deshpande S."/>
            <person name="Douglass A.P."/>
            <person name="Hanson S.J."/>
            <person name="Klenk H.-P."/>
            <person name="Labutti K."/>
            <person name="Lapidus A."/>
            <person name="Lindquist E."/>
            <person name="Lipzen A."/>
            <person name="Meier-Kolthoff J.P."/>
            <person name="Ohm R.A."/>
            <person name="Otillar R.P."/>
            <person name="Pangilinan J."/>
            <person name="Peng Y."/>
            <person name="Rokas A."/>
            <person name="Rosa C.A."/>
            <person name="Scheuner C."/>
            <person name="Sibirny A.A."/>
            <person name="Slot J.C."/>
            <person name="Stielow J.B."/>
            <person name="Sun H."/>
            <person name="Kurtzman C.P."/>
            <person name="Blackwell M."/>
            <person name="Grigoriev I.V."/>
            <person name="Jeffries T.W."/>
        </authorList>
    </citation>
    <scope>NUCLEOTIDE SEQUENCE [LARGE SCALE GENOMIC DNA]</scope>
    <source>
        <strain evidence="12">DSM 1968</strain>
    </source>
</reference>
<dbReference type="OrthoDB" id="438545at2759"/>
<organism evidence="11 12">
    <name type="scientific">Ascoidea rubescens DSM 1968</name>
    <dbReference type="NCBI Taxonomy" id="1344418"/>
    <lineage>
        <taxon>Eukaryota</taxon>
        <taxon>Fungi</taxon>
        <taxon>Dikarya</taxon>
        <taxon>Ascomycota</taxon>
        <taxon>Saccharomycotina</taxon>
        <taxon>Saccharomycetes</taxon>
        <taxon>Ascoideaceae</taxon>
        <taxon>Ascoidea</taxon>
    </lineage>
</organism>
<keyword evidence="5 9" id="KW-0812">Transmembrane</keyword>
<feature type="transmembrane region" description="Helical" evidence="9">
    <location>
        <begin position="128"/>
        <end position="151"/>
    </location>
</feature>
<feature type="transmembrane region" description="Helical" evidence="9">
    <location>
        <begin position="438"/>
        <end position="461"/>
    </location>
</feature>
<protein>
    <recommendedName>
        <fullName evidence="10">Amino acid transporter transmembrane domain-containing protein</fullName>
    </recommendedName>
</protein>
<evidence type="ECO:0000259" key="10">
    <source>
        <dbReference type="Pfam" id="PF01490"/>
    </source>
</evidence>
<dbReference type="PANTHER" id="PTHR22950:SF678">
    <property type="entry name" value="VACUOLAR AMINO ACID TRANSPORTER 5-RELATED"/>
    <property type="match status" value="1"/>
</dbReference>
<dbReference type="AlphaFoldDB" id="A0A1D2VI81"/>
<evidence type="ECO:0000256" key="2">
    <source>
        <dbReference type="ARBA" id="ARBA00008066"/>
    </source>
</evidence>
<evidence type="ECO:0000256" key="1">
    <source>
        <dbReference type="ARBA" id="ARBA00004128"/>
    </source>
</evidence>
<dbReference type="Pfam" id="PF01490">
    <property type="entry name" value="Aa_trans"/>
    <property type="match status" value="1"/>
</dbReference>
<proteinExistence type="inferred from homology"/>
<keyword evidence="12" id="KW-1185">Reference proteome</keyword>
<keyword evidence="3" id="KW-0813">Transport</keyword>
<keyword evidence="7 9" id="KW-1133">Transmembrane helix</keyword>
<keyword evidence="6" id="KW-0029">Amino-acid transport</keyword>
<evidence type="ECO:0000256" key="8">
    <source>
        <dbReference type="ARBA" id="ARBA00023136"/>
    </source>
</evidence>
<evidence type="ECO:0000256" key="5">
    <source>
        <dbReference type="ARBA" id="ARBA00022692"/>
    </source>
</evidence>
<dbReference type="Proteomes" id="UP000095038">
    <property type="component" value="Unassembled WGS sequence"/>
</dbReference>
<feature type="transmembrane region" description="Helical" evidence="9">
    <location>
        <begin position="25"/>
        <end position="41"/>
    </location>
</feature>
<keyword evidence="8 9" id="KW-0472">Membrane</keyword>
<evidence type="ECO:0000313" key="11">
    <source>
        <dbReference type="EMBL" id="ODV61356.1"/>
    </source>
</evidence>
<feature type="transmembrane region" description="Helical" evidence="9">
    <location>
        <begin position="53"/>
        <end position="70"/>
    </location>
</feature>
<feature type="transmembrane region" description="Helical" evidence="9">
    <location>
        <begin position="357"/>
        <end position="375"/>
    </location>
</feature>
<dbReference type="PANTHER" id="PTHR22950">
    <property type="entry name" value="AMINO ACID TRANSPORTER"/>
    <property type="match status" value="1"/>
</dbReference>
<feature type="transmembrane region" description="Helical" evidence="9">
    <location>
        <begin position="90"/>
        <end position="107"/>
    </location>
</feature>
<dbReference type="GO" id="GO:0015189">
    <property type="term" value="F:L-lysine transmembrane transporter activity"/>
    <property type="evidence" value="ECO:0007669"/>
    <property type="project" value="TreeGrafter"/>
</dbReference>
<gene>
    <name evidence="11" type="ORF">ASCRUDRAFT_75379</name>
</gene>
<feature type="domain" description="Amino acid transporter transmembrane" evidence="10">
    <location>
        <begin position="10"/>
        <end position="452"/>
    </location>
</feature>
<dbReference type="GeneID" id="30966676"/>
<dbReference type="EMBL" id="KV454479">
    <property type="protein sequence ID" value="ODV61356.1"/>
    <property type="molecule type" value="Genomic_DNA"/>
</dbReference>
<comment type="subcellular location">
    <subcellularLocation>
        <location evidence="1">Vacuole membrane</location>
        <topology evidence="1">Multi-pass membrane protein</topology>
    </subcellularLocation>
</comment>
<comment type="similarity">
    <text evidence="2">Belongs to the amino acid/polyamine transporter 2 family.</text>
</comment>
<evidence type="ECO:0000256" key="6">
    <source>
        <dbReference type="ARBA" id="ARBA00022970"/>
    </source>
</evidence>
<dbReference type="InterPro" id="IPR013057">
    <property type="entry name" value="AA_transpt_TM"/>
</dbReference>
<name>A0A1D2VI81_9ASCO</name>
<dbReference type="GO" id="GO:0005302">
    <property type="term" value="F:L-tyrosine transmembrane transporter activity"/>
    <property type="evidence" value="ECO:0007669"/>
    <property type="project" value="TreeGrafter"/>
</dbReference>
<dbReference type="GO" id="GO:0015194">
    <property type="term" value="F:L-serine transmembrane transporter activity"/>
    <property type="evidence" value="ECO:0007669"/>
    <property type="project" value="TreeGrafter"/>
</dbReference>
<evidence type="ECO:0000313" key="12">
    <source>
        <dbReference type="Proteomes" id="UP000095038"/>
    </source>
</evidence>
<dbReference type="STRING" id="1344418.A0A1D2VI81"/>
<dbReference type="InParanoid" id="A0A1D2VI81"/>
<feature type="transmembrane region" description="Helical" evidence="9">
    <location>
        <begin position="381"/>
        <end position="403"/>
    </location>
</feature>
<dbReference type="GO" id="GO:0061459">
    <property type="term" value="F:L-arginine transmembrane transporter activity"/>
    <property type="evidence" value="ECO:0007669"/>
    <property type="project" value="TreeGrafter"/>
</dbReference>
<evidence type="ECO:0000256" key="9">
    <source>
        <dbReference type="SAM" id="Phobius"/>
    </source>
</evidence>
<dbReference type="GO" id="GO:0005313">
    <property type="term" value="F:L-glutamate transmembrane transporter activity"/>
    <property type="evidence" value="ECO:0007669"/>
    <property type="project" value="TreeGrafter"/>
</dbReference>
<evidence type="ECO:0000256" key="4">
    <source>
        <dbReference type="ARBA" id="ARBA00022554"/>
    </source>
</evidence>
<dbReference type="GO" id="GO:0005290">
    <property type="term" value="F:L-histidine transmembrane transporter activity"/>
    <property type="evidence" value="ECO:0007669"/>
    <property type="project" value="TreeGrafter"/>
</dbReference>
<feature type="transmembrane region" description="Helical" evidence="9">
    <location>
        <begin position="171"/>
        <end position="188"/>
    </location>
</feature>
<accession>A0A1D2VI81</accession>
<evidence type="ECO:0000256" key="7">
    <source>
        <dbReference type="ARBA" id="ARBA00022989"/>
    </source>
</evidence>
<dbReference type="GO" id="GO:0000329">
    <property type="term" value="C:fungal-type vacuole membrane"/>
    <property type="evidence" value="ECO:0007669"/>
    <property type="project" value="TreeGrafter"/>
</dbReference>